<evidence type="ECO:0000256" key="4">
    <source>
        <dbReference type="ARBA" id="ARBA00020902"/>
    </source>
</evidence>
<evidence type="ECO:0000256" key="7">
    <source>
        <dbReference type="ARBA" id="ARBA00022676"/>
    </source>
</evidence>
<keyword evidence="6 11" id="KW-0441">Lipid A biosynthesis</keyword>
<dbReference type="GO" id="GO:0005543">
    <property type="term" value="F:phospholipid binding"/>
    <property type="evidence" value="ECO:0007669"/>
    <property type="project" value="TreeGrafter"/>
</dbReference>
<keyword evidence="7 11" id="KW-0328">Glycosyltransferase</keyword>
<keyword evidence="9 11" id="KW-0443">Lipid metabolism</keyword>
<dbReference type="PANTHER" id="PTHR30372:SF4">
    <property type="entry name" value="LIPID-A-DISACCHARIDE SYNTHASE, MITOCHONDRIAL-RELATED"/>
    <property type="match status" value="1"/>
</dbReference>
<keyword evidence="5 11" id="KW-0444">Lipid biosynthesis</keyword>
<organism evidence="12 13">
    <name type="scientific">Halovulum dunhuangense</name>
    <dbReference type="NCBI Taxonomy" id="1505036"/>
    <lineage>
        <taxon>Bacteria</taxon>
        <taxon>Pseudomonadati</taxon>
        <taxon>Pseudomonadota</taxon>
        <taxon>Alphaproteobacteria</taxon>
        <taxon>Rhodobacterales</taxon>
        <taxon>Paracoccaceae</taxon>
        <taxon>Halovulum</taxon>
    </lineage>
</organism>
<proteinExistence type="inferred from homology"/>
<evidence type="ECO:0000256" key="3">
    <source>
        <dbReference type="ARBA" id="ARBA00012687"/>
    </source>
</evidence>
<dbReference type="InterPro" id="IPR003835">
    <property type="entry name" value="Glyco_trans_19"/>
</dbReference>
<protein>
    <recommendedName>
        <fullName evidence="4 11">Lipid-A-disaccharide synthase</fullName>
        <ecNumber evidence="3 11">2.4.1.182</ecNumber>
    </recommendedName>
</protein>
<evidence type="ECO:0000256" key="5">
    <source>
        <dbReference type="ARBA" id="ARBA00022516"/>
    </source>
</evidence>
<dbReference type="NCBIfam" id="TIGR00215">
    <property type="entry name" value="lpxB"/>
    <property type="match status" value="1"/>
</dbReference>
<dbReference type="AlphaFoldDB" id="A0A849L3B4"/>
<dbReference type="Pfam" id="PF02684">
    <property type="entry name" value="LpxB"/>
    <property type="match status" value="1"/>
</dbReference>
<dbReference type="Proteomes" id="UP000572377">
    <property type="component" value="Unassembled WGS sequence"/>
</dbReference>
<keyword evidence="8 11" id="KW-0808">Transferase</keyword>
<dbReference type="RefSeq" id="WP_171324707.1">
    <property type="nucleotide sequence ID" value="NZ_JABFBC010000001.1"/>
</dbReference>
<evidence type="ECO:0000256" key="8">
    <source>
        <dbReference type="ARBA" id="ARBA00022679"/>
    </source>
</evidence>
<gene>
    <name evidence="11 12" type="primary">lpxB</name>
    <name evidence="12" type="ORF">HMH01_09675</name>
</gene>
<dbReference type="HAMAP" id="MF_00392">
    <property type="entry name" value="LpxB"/>
    <property type="match status" value="1"/>
</dbReference>
<name>A0A849L3B4_9RHOB</name>
<dbReference type="SUPFAM" id="SSF53756">
    <property type="entry name" value="UDP-Glycosyltransferase/glycogen phosphorylase"/>
    <property type="match status" value="1"/>
</dbReference>
<evidence type="ECO:0000256" key="10">
    <source>
        <dbReference type="ARBA" id="ARBA00048975"/>
    </source>
</evidence>
<evidence type="ECO:0000313" key="13">
    <source>
        <dbReference type="Proteomes" id="UP000572377"/>
    </source>
</evidence>
<evidence type="ECO:0000256" key="11">
    <source>
        <dbReference type="HAMAP-Rule" id="MF_00392"/>
    </source>
</evidence>
<dbReference type="EMBL" id="JABFBC010000001">
    <property type="protein sequence ID" value="NNU80704.1"/>
    <property type="molecule type" value="Genomic_DNA"/>
</dbReference>
<evidence type="ECO:0000256" key="2">
    <source>
        <dbReference type="ARBA" id="ARBA00007868"/>
    </source>
</evidence>
<comment type="function">
    <text evidence="1 11">Condensation of UDP-2,3-diacylglucosamine and 2,3-diacylglucosamine-1-phosphate to form lipid A disaccharide, a precursor of lipid A, a phosphorylated glycolipid that anchors the lipopolysaccharide to the outer membrane of the cell.</text>
</comment>
<comment type="similarity">
    <text evidence="2 11">Belongs to the LpxB family.</text>
</comment>
<dbReference type="PANTHER" id="PTHR30372">
    <property type="entry name" value="LIPID-A-DISACCHARIDE SYNTHASE"/>
    <property type="match status" value="1"/>
</dbReference>
<dbReference type="GO" id="GO:0008915">
    <property type="term" value="F:lipid-A-disaccharide synthase activity"/>
    <property type="evidence" value="ECO:0007669"/>
    <property type="project" value="UniProtKB-UniRule"/>
</dbReference>
<evidence type="ECO:0000256" key="9">
    <source>
        <dbReference type="ARBA" id="ARBA00023098"/>
    </source>
</evidence>
<evidence type="ECO:0000256" key="1">
    <source>
        <dbReference type="ARBA" id="ARBA00002056"/>
    </source>
</evidence>
<evidence type="ECO:0000256" key="6">
    <source>
        <dbReference type="ARBA" id="ARBA00022556"/>
    </source>
</evidence>
<dbReference type="GO" id="GO:0009245">
    <property type="term" value="P:lipid A biosynthetic process"/>
    <property type="evidence" value="ECO:0007669"/>
    <property type="project" value="UniProtKB-UniRule"/>
</dbReference>
<dbReference type="UniPathway" id="UPA00973"/>
<sequence length="395" mass="41466">MSTAAPRIFIIAGEASGDRLGAALMAGLRDLTGGTVRFEGIGGPLMAGEGLDSLFPMDRLSVMGLTEVLPRLPELMRLIRQTGDAVADAAPDALVTIDSPDFCLRVARRARRRLPRLRTIHYVAPSVWAWRPGRAAKMAKVIDHVLALLPFEPPYMTAAGMTCDFVGHPVAETPVADAAQCAAFRQGAGIAPDAALLCLLPGSRAGEVARHGALFREVLDRLAARRPSLRVVIPAVGPRVPELRALFEGAPGRPVILDPSILPGALAEARKRAAFAASTAALAVSGTVSLEVAAAGTPMVVTYRASAVSAFLAKRLVKVRHASLVNILEDAAVIPEFIFDAATPEALTEATAHLLDDPAARTRQTTRFAAAMTALGRGQESPGLRAARSVLTAIG</sequence>
<dbReference type="EC" id="2.4.1.182" evidence="3 11"/>
<keyword evidence="13" id="KW-1185">Reference proteome</keyword>
<dbReference type="GO" id="GO:0016020">
    <property type="term" value="C:membrane"/>
    <property type="evidence" value="ECO:0007669"/>
    <property type="project" value="GOC"/>
</dbReference>
<reference evidence="12 13" key="1">
    <citation type="submission" date="2020-05" db="EMBL/GenBank/DDBJ databases">
        <title>Gimesia benthica sp. nov., a novel planctomycete isolated from a deep-sea water sample of the Northwest Indian Ocean.</title>
        <authorList>
            <person name="Wang J."/>
            <person name="Ruan C."/>
            <person name="Song L."/>
            <person name="Zhu Y."/>
            <person name="Li A."/>
            <person name="Zheng X."/>
            <person name="Wang L."/>
            <person name="Lu Z."/>
            <person name="Huang Y."/>
            <person name="Du W."/>
            <person name="Zhou Y."/>
            <person name="Huang L."/>
            <person name="Dai X."/>
        </authorList>
    </citation>
    <scope>NUCLEOTIDE SEQUENCE [LARGE SCALE GENOMIC DNA]</scope>
    <source>
        <strain evidence="12 13">YYQ-30</strain>
    </source>
</reference>
<accession>A0A849L3B4</accession>
<comment type="caution">
    <text evidence="12">The sequence shown here is derived from an EMBL/GenBank/DDBJ whole genome shotgun (WGS) entry which is preliminary data.</text>
</comment>
<evidence type="ECO:0000313" key="12">
    <source>
        <dbReference type="EMBL" id="NNU80704.1"/>
    </source>
</evidence>
<comment type="catalytic activity">
    <reaction evidence="10 11">
        <text>a lipid X + a UDP-2-N,3-O-bis[(3R)-3-hydroxyacyl]-alpha-D-glucosamine = a lipid A disaccharide + UDP + H(+)</text>
        <dbReference type="Rhea" id="RHEA:67828"/>
        <dbReference type="ChEBI" id="CHEBI:15378"/>
        <dbReference type="ChEBI" id="CHEBI:58223"/>
        <dbReference type="ChEBI" id="CHEBI:137748"/>
        <dbReference type="ChEBI" id="CHEBI:176338"/>
        <dbReference type="ChEBI" id="CHEBI:176343"/>
        <dbReference type="EC" id="2.4.1.182"/>
    </reaction>
</comment>
<dbReference type="Gene3D" id="3.40.50.2000">
    <property type="entry name" value="Glycogen Phosphorylase B"/>
    <property type="match status" value="1"/>
</dbReference>
<comment type="pathway">
    <text evidence="11">Bacterial outer membrane biogenesis; LPS lipid A biosynthesis.</text>
</comment>